<feature type="compositionally biased region" description="Basic and acidic residues" evidence="1">
    <location>
        <begin position="142"/>
        <end position="160"/>
    </location>
</feature>
<keyword evidence="3" id="KW-1185">Reference proteome</keyword>
<dbReference type="PANTHER" id="PTHR36899:SF3">
    <property type="entry name" value="F13K23.8 PROTEIN"/>
    <property type="match status" value="1"/>
</dbReference>
<feature type="compositionally biased region" description="Acidic residues" evidence="1">
    <location>
        <begin position="34"/>
        <end position="45"/>
    </location>
</feature>
<dbReference type="Gramene" id="CDP09636">
    <property type="protein sequence ID" value="CDP09636"/>
    <property type="gene ID" value="GSCOC_T00030031001"/>
</dbReference>
<protein>
    <submittedName>
        <fullName evidence="2">Uncharacterized protein</fullName>
    </submittedName>
</protein>
<dbReference type="AlphaFoldDB" id="A0A068UMF5"/>
<proteinExistence type="predicted"/>
<gene>
    <name evidence="2" type="ORF">GSCOC_T00030031001</name>
</gene>
<accession>A0A068UMF5</accession>
<feature type="compositionally biased region" description="Acidic residues" evidence="1">
    <location>
        <begin position="98"/>
        <end position="138"/>
    </location>
</feature>
<dbReference type="InParanoid" id="A0A068UMF5"/>
<feature type="compositionally biased region" description="Basic and acidic residues" evidence="1">
    <location>
        <begin position="16"/>
        <end position="31"/>
    </location>
</feature>
<feature type="compositionally biased region" description="Acidic residues" evidence="1">
    <location>
        <begin position="172"/>
        <end position="190"/>
    </location>
</feature>
<dbReference type="PANTHER" id="PTHR36899">
    <property type="entry name" value="OS04G0395700 PROTEIN"/>
    <property type="match status" value="1"/>
</dbReference>
<evidence type="ECO:0000313" key="3">
    <source>
        <dbReference type="Proteomes" id="UP000295252"/>
    </source>
</evidence>
<feature type="region of interest" description="Disordered" evidence="1">
    <location>
        <begin position="16"/>
        <end position="223"/>
    </location>
</feature>
<reference evidence="3" key="1">
    <citation type="journal article" date="2014" name="Science">
        <title>The coffee genome provides insight into the convergent evolution of caffeine biosynthesis.</title>
        <authorList>
            <person name="Denoeud F."/>
            <person name="Carretero-Paulet L."/>
            <person name="Dereeper A."/>
            <person name="Droc G."/>
            <person name="Guyot R."/>
            <person name="Pietrella M."/>
            <person name="Zheng C."/>
            <person name="Alberti A."/>
            <person name="Anthony F."/>
            <person name="Aprea G."/>
            <person name="Aury J.M."/>
            <person name="Bento P."/>
            <person name="Bernard M."/>
            <person name="Bocs S."/>
            <person name="Campa C."/>
            <person name="Cenci A."/>
            <person name="Combes M.C."/>
            <person name="Crouzillat D."/>
            <person name="Da Silva C."/>
            <person name="Daddiego L."/>
            <person name="De Bellis F."/>
            <person name="Dussert S."/>
            <person name="Garsmeur O."/>
            <person name="Gayraud T."/>
            <person name="Guignon V."/>
            <person name="Jahn K."/>
            <person name="Jamilloux V."/>
            <person name="Joet T."/>
            <person name="Labadie K."/>
            <person name="Lan T."/>
            <person name="Leclercq J."/>
            <person name="Lepelley M."/>
            <person name="Leroy T."/>
            <person name="Li L.T."/>
            <person name="Librado P."/>
            <person name="Lopez L."/>
            <person name="Munoz A."/>
            <person name="Noel B."/>
            <person name="Pallavicini A."/>
            <person name="Perrotta G."/>
            <person name="Poncet V."/>
            <person name="Pot D."/>
            <person name="Priyono X."/>
            <person name="Rigoreau M."/>
            <person name="Rouard M."/>
            <person name="Rozas J."/>
            <person name="Tranchant-Dubreuil C."/>
            <person name="VanBuren R."/>
            <person name="Zhang Q."/>
            <person name="Andrade A.C."/>
            <person name="Argout X."/>
            <person name="Bertrand B."/>
            <person name="de Kochko A."/>
            <person name="Graziosi G."/>
            <person name="Henry R.J."/>
            <person name="Jayarama X."/>
            <person name="Ming R."/>
            <person name="Nagai C."/>
            <person name="Rounsley S."/>
            <person name="Sankoff D."/>
            <person name="Giuliano G."/>
            <person name="Albert V.A."/>
            <person name="Wincker P."/>
            <person name="Lashermes P."/>
        </authorList>
    </citation>
    <scope>NUCLEOTIDE SEQUENCE [LARGE SCALE GENOMIC DNA]</scope>
    <source>
        <strain evidence="3">cv. DH200-94</strain>
    </source>
</reference>
<dbReference type="OrthoDB" id="696786at2759"/>
<organism evidence="2 3">
    <name type="scientific">Coffea canephora</name>
    <name type="common">Robusta coffee</name>
    <dbReference type="NCBI Taxonomy" id="49390"/>
    <lineage>
        <taxon>Eukaryota</taxon>
        <taxon>Viridiplantae</taxon>
        <taxon>Streptophyta</taxon>
        <taxon>Embryophyta</taxon>
        <taxon>Tracheophyta</taxon>
        <taxon>Spermatophyta</taxon>
        <taxon>Magnoliopsida</taxon>
        <taxon>eudicotyledons</taxon>
        <taxon>Gunneridae</taxon>
        <taxon>Pentapetalae</taxon>
        <taxon>asterids</taxon>
        <taxon>lamiids</taxon>
        <taxon>Gentianales</taxon>
        <taxon>Rubiaceae</taxon>
        <taxon>Ixoroideae</taxon>
        <taxon>Gardenieae complex</taxon>
        <taxon>Bertiereae - Coffeeae clade</taxon>
        <taxon>Coffeeae</taxon>
        <taxon>Coffea</taxon>
    </lineage>
</organism>
<evidence type="ECO:0000256" key="1">
    <source>
        <dbReference type="SAM" id="MobiDB-lite"/>
    </source>
</evidence>
<evidence type="ECO:0000313" key="2">
    <source>
        <dbReference type="EMBL" id="CDP09636.1"/>
    </source>
</evidence>
<dbReference type="Proteomes" id="UP000295252">
    <property type="component" value="Chromosome I"/>
</dbReference>
<dbReference type="EMBL" id="HG739124">
    <property type="protein sequence ID" value="CDP09636.1"/>
    <property type="molecule type" value="Genomic_DNA"/>
</dbReference>
<dbReference type="FunCoup" id="A0A068UMF5">
    <property type="interactions" value="1"/>
</dbReference>
<dbReference type="OMA" id="QCAKEDE"/>
<sequence>MATFANPDNTLICDEEIKSDKGSLPAKRDPELASLDEENIHEDTDDPNKKLKLGNDLSIENNDRSIGNDPLIPDVEENKDVNGTKNHSAHVEQVLGNEDNEVEDQDGEDYEDAEEEEEEDEDEDEDGGEDSDDDDSDANAEIVDRKGKGIMTDDKGKGKLVEVSQDSSDSGSESDADSDLSDDPLAEIDLDNILPSRTRRRVVQPGVHISKDQCAKEDEDDSD</sequence>
<name>A0A068UMF5_COFCA</name>
<dbReference type="STRING" id="49390.A0A068UMF5"/>